<protein>
    <submittedName>
        <fullName evidence="3">Uncharacterized protein</fullName>
    </submittedName>
</protein>
<feature type="region of interest" description="Disordered" evidence="2">
    <location>
        <begin position="556"/>
        <end position="738"/>
    </location>
</feature>
<dbReference type="OrthoDB" id="10426911at2759"/>
<evidence type="ECO:0000256" key="1">
    <source>
        <dbReference type="SAM" id="Coils"/>
    </source>
</evidence>
<feature type="compositionally biased region" description="Low complexity" evidence="2">
    <location>
        <begin position="70"/>
        <end position="79"/>
    </location>
</feature>
<dbReference type="AlphaFoldDB" id="A0A316V5Z4"/>
<feature type="coiled-coil region" evidence="1">
    <location>
        <begin position="330"/>
        <end position="385"/>
    </location>
</feature>
<feature type="compositionally biased region" description="Basic and acidic residues" evidence="2">
    <location>
        <begin position="238"/>
        <end position="262"/>
    </location>
</feature>
<dbReference type="InParanoid" id="A0A316V5Z4"/>
<feature type="compositionally biased region" description="Basic and acidic residues" evidence="2">
    <location>
        <begin position="177"/>
        <end position="191"/>
    </location>
</feature>
<feature type="compositionally biased region" description="Basic and acidic residues" evidence="2">
    <location>
        <begin position="632"/>
        <end position="644"/>
    </location>
</feature>
<feature type="compositionally biased region" description="Low complexity" evidence="2">
    <location>
        <begin position="800"/>
        <end position="811"/>
    </location>
</feature>
<feature type="compositionally biased region" description="Polar residues" evidence="2">
    <location>
        <begin position="859"/>
        <end position="876"/>
    </location>
</feature>
<gene>
    <name evidence="3" type="ORF">FA14DRAFT_157167</name>
</gene>
<organism evidence="3 4">
    <name type="scientific">Meira miltonrushii</name>
    <dbReference type="NCBI Taxonomy" id="1280837"/>
    <lineage>
        <taxon>Eukaryota</taxon>
        <taxon>Fungi</taxon>
        <taxon>Dikarya</taxon>
        <taxon>Basidiomycota</taxon>
        <taxon>Ustilaginomycotina</taxon>
        <taxon>Exobasidiomycetes</taxon>
        <taxon>Exobasidiales</taxon>
        <taxon>Brachybasidiaceae</taxon>
        <taxon>Meira</taxon>
    </lineage>
</organism>
<sequence>MVILERTPPRKWQAEGSDQEEVNNRNGFAGGFNNGASAQPRKSYVFPSLEDMAAPIREQRAAKQANGHQSASSSASAASPGTVKQVPHTGTSLRQASPSQAQRQQPSKIPVNRTMRSSGSPQKKSVSPFAIKKNVDESSASKRTGGSPSRMAQSSREAAVDAAFQEQIERAIASGEDPFKDKRRAVMRDDSNASVTTTPNTLYPPLPPKRSSIARQSDSHTLHALESSTKGSAIPEIQEGKKTIDDENEKAQVPRRSQEEVQRAATTIRKSLLSEEGQNAPATLPTQQQTFAVDNRSARPASPPLETFTPQRRRLTREAHAIPIIQQEELHRLRSDLRECKALLRDSQLETERLQQECQDNRAEYDDEKRKNQTIEAQLKHLELVALEHECMLKETQWEITQNDLRVAVERDEQMRKKGIEIVLAKNKITRLRARALDAESSLDKLKSKQGKHDDKVHQEKAELEEEVERLRSERQDLNVHLKEVEEKYREYKEQVDSHADQMEALENAVATEKARRKEISSREAALRGEVQELQKVAAREAKLRAELAEVRADLSSERMAVSELRKQTHRTKLSASPSRNVVAHSPLRNISSKDSRNAMTPEAEFSFDRSLNVEAAPSPPPKQTSRATKQSRPEPVRTKEIKQTKSAKSTAKAKEAEMSEDEESQDEVERMQSPVRKTRSVAARPKAQPASRAKARKKEVEVVENEESEPESPVQEQIPPSPVATEKKAPVEKKRTTTKKAVEFTEKVDAIEVPQQDVVPSFLPTMKTTKRSILNKGRIAPPKAKTVLVGTSSRSQIQSDAGDSSGASKSNKSKETIAPPISVHDETMQTPLLPSKRARAVQNRQAEVEEDDEVDISVQANKAQKATSKLKSMSTKLAPPPEDVGNVSNGGATRTPMVQKTTAAEPRKKKRKLLKAGANVAGDFLNWKGDADGALNPELNLPMELSPLKQGEEQRPGSGLNMTSGGAQKVFGRRK</sequence>
<name>A0A316V5Z4_9BASI</name>
<feature type="compositionally biased region" description="Basic and acidic residues" evidence="2">
    <location>
        <begin position="726"/>
        <end position="738"/>
    </location>
</feature>
<feature type="compositionally biased region" description="Low complexity" evidence="2">
    <location>
        <begin position="94"/>
        <end position="107"/>
    </location>
</feature>
<feature type="region of interest" description="Disordered" evidence="2">
    <location>
        <begin position="1"/>
        <end position="264"/>
    </location>
</feature>
<dbReference type="GeneID" id="37019659"/>
<evidence type="ECO:0000256" key="2">
    <source>
        <dbReference type="SAM" id="MobiDB-lite"/>
    </source>
</evidence>
<evidence type="ECO:0000313" key="3">
    <source>
        <dbReference type="EMBL" id="PWN32448.1"/>
    </source>
</evidence>
<feature type="region of interest" description="Disordered" evidence="2">
    <location>
        <begin position="950"/>
        <end position="976"/>
    </location>
</feature>
<feature type="region of interest" description="Disordered" evidence="2">
    <location>
        <begin position="295"/>
        <end position="314"/>
    </location>
</feature>
<feature type="compositionally biased region" description="Polar residues" evidence="2">
    <location>
        <begin position="887"/>
        <end position="903"/>
    </location>
</feature>
<feature type="compositionally biased region" description="Polar residues" evidence="2">
    <location>
        <begin position="114"/>
        <end position="125"/>
    </location>
</feature>
<accession>A0A316V5Z4</accession>
<keyword evidence="4" id="KW-1185">Reference proteome</keyword>
<keyword evidence="1" id="KW-0175">Coiled coil</keyword>
<feature type="compositionally biased region" description="Polar residues" evidence="2">
    <location>
        <begin position="141"/>
        <end position="156"/>
    </location>
</feature>
<evidence type="ECO:0000313" key="4">
    <source>
        <dbReference type="Proteomes" id="UP000245771"/>
    </source>
</evidence>
<proteinExistence type="predicted"/>
<feature type="region of interest" description="Disordered" evidence="2">
    <location>
        <begin position="774"/>
        <end position="914"/>
    </location>
</feature>
<reference evidence="3 4" key="1">
    <citation type="journal article" date="2018" name="Mol. Biol. Evol.">
        <title>Broad Genomic Sampling Reveals a Smut Pathogenic Ancestry of the Fungal Clade Ustilaginomycotina.</title>
        <authorList>
            <person name="Kijpornyongpan T."/>
            <person name="Mondo S.J."/>
            <person name="Barry K."/>
            <person name="Sandor L."/>
            <person name="Lee J."/>
            <person name="Lipzen A."/>
            <person name="Pangilinan J."/>
            <person name="LaButti K."/>
            <person name="Hainaut M."/>
            <person name="Henrissat B."/>
            <person name="Grigoriev I.V."/>
            <person name="Spatafora J.W."/>
            <person name="Aime M.C."/>
        </authorList>
    </citation>
    <scope>NUCLEOTIDE SEQUENCE [LARGE SCALE GENOMIC DNA]</scope>
    <source>
        <strain evidence="3 4">MCA 3882</strain>
    </source>
</reference>
<dbReference type="EMBL" id="KZ819605">
    <property type="protein sequence ID" value="PWN32448.1"/>
    <property type="molecule type" value="Genomic_DNA"/>
</dbReference>
<dbReference type="Proteomes" id="UP000245771">
    <property type="component" value="Unassembled WGS sequence"/>
</dbReference>
<dbReference type="RefSeq" id="XP_025352750.1">
    <property type="nucleotide sequence ID" value="XM_025497878.1"/>
</dbReference>
<feature type="compositionally biased region" description="Polar residues" evidence="2">
    <location>
        <begin position="790"/>
        <end position="799"/>
    </location>
</feature>